<protein>
    <submittedName>
        <fullName evidence="1">Uncharacterized protein</fullName>
    </submittedName>
</protein>
<evidence type="ECO:0000313" key="1">
    <source>
        <dbReference type="EMBL" id="MBP2704437.1"/>
    </source>
</evidence>
<dbReference type="Proteomes" id="UP000674234">
    <property type="component" value="Unassembled WGS sequence"/>
</dbReference>
<accession>A0A940WJJ6</accession>
<name>A0A940WJJ6_9ACTN</name>
<organism evidence="1 2">
    <name type="scientific">Microbispora oryzae</name>
    <dbReference type="NCBI Taxonomy" id="2806554"/>
    <lineage>
        <taxon>Bacteria</taxon>
        <taxon>Bacillati</taxon>
        <taxon>Actinomycetota</taxon>
        <taxon>Actinomycetes</taxon>
        <taxon>Streptosporangiales</taxon>
        <taxon>Streptosporangiaceae</taxon>
        <taxon>Microbispora</taxon>
    </lineage>
</organism>
<gene>
    <name evidence="1" type="ORF">JOL79_11490</name>
</gene>
<dbReference type="AlphaFoldDB" id="A0A940WJJ6"/>
<comment type="caution">
    <text evidence="1">The sequence shown here is derived from an EMBL/GenBank/DDBJ whole genome shotgun (WGS) entry which is preliminary data.</text>
</comment>
<keyword evidence="2" id="KW-1185">Reference proteome</keyword>
<sequence>MADPVIPWAYPSTTSGAIEPAGPLAFPGTTSGLCAWDATPTTPIEETNPHA</sequence>
<proteinExistence type="predicted"/>
<dbReference type="EMBL" id="JAFCNB010000005">
    <property type="protein sequence ID" value="MBP2704437.1"/>
    <property type="molecule type" value="Genomic_DNA"/>
</dbReference>
<dbReference type="RefSeq" id="WP_210155742.1">
    <property type="nucleotide sequence ID" value="NZ_JAFCNB010000005.1"/>
</dbReference>
<reference evidence="1" key="1">
    <citation type="submission" date="2021-02" db="EMBL/GenBank/DDBJ databases">
        <title>Draft genome sequence of Microbispora sp. RL4-1S isolated from rice leaves in Thailand.</title>
        <authorList>
            <person name="Muangham S."/>
            <person name="Duangmal K."/>
        </authorList>
    </citation>
    <scope>NUCLEOTIDE SEQUENCE</scope>
    <source>
        <strain evidence="1">RL4-1S</strain>
    </source>
</reference>
<evidence type="ECO:0000313" key="2">
    <source>
        <dbReference type="Proteomes" id="UP000674234"/>
    </source>
</evidence>